<dbReference type="AlphaFoldDB" id="A0A5P2H9C3"/>
<dbReference type="Pfam" id="PF00691">
    <property type="entry name" value="OmpA"/>
    <property type="match status" value="1"/>
</dbReference>
<dbReference type="Gene3D" id="3.30.1330.60">
    <property type="entry name" value="OmpA-like domain"/>
    <property type="match status" value="1"/>
</dbReference>
<keyword evidence="2 3" id="KW-0472">Membrane</keyword>
<feature type="chain" id="PRO_5024988577" evidence="4">
    <location>
        <begin position="22"/>
        <end position="171"/>
    </location>
</feature>
<dbReference type="EMBL" id="CP044066">
    <property type="protein sequence ID" value="QET03919.1"/>
    <property type="molecule type" value="Genomic_DNA"/>
</dbReference>
<evidence type="ECO:0000313" key="6">
    <source>
        <dbReference type="EMBL" id="QET03919.1"/>
    </source>
</evidence>
<organism evidence="6 7">
    <name type="scientific">Cupriavidus pauculus</name>
    <dbReference type="NCBI Taxonomy" id="82633"/>
    <lineage>
        <taxon>Bacteria</taxon>
        <taxon>Pseudomonadati</taxon>
        <taxon>Pseudomonadota</taxon>
        <taxon>Betaproteobacteria</taxon>
        <taxon>Burkholderiales</taxon>
        <taxon>Burkholderiaceae</taxon>
        <taxon>Cupriavidus</taxon>
    </lineage>
</organism>
<evidence type="ECO:0000313" key="7">
    <source>
        <dbReference type="Proteomes" id="UP000322822"/>
    </source>
</evidence>
<dbReference type="PANTHER" id="PTHR30329:SF17">
    <property type="entry name" value="LIPOPROTEIN YFIB-RELATED"/>
    <property type="match status" value="1"/>
</dbReference>
<dbReference type="CDD" id="cd07185">
    <property type="entry name" value="OmpA_C-like"/>
    <property type="match status" value="1"/>
</dbReference>
<dbReference type="InterPro" id="IPR006665">
    <property type="entry name" value="OmpA-like"/>
</dbReference>
<evidence type="ECO:0000256" key="2">
    <source>
        <dbReference type="ARBA" id="ARBA00023136"/>
    </source>
</evidence>
<keyword evidence="4" id="KW-0732">Signal</keyword>
<geneLocation type="plasmid" evidence="6">
    <name>unnamed1</name>
</geneLocation>
<proteinExistence type="predicted"/>
<evidence type="ECO:0000256" key="1">
    <source>
        <dbReference type="ARBA" id="ARBA00004442"/>
    </source>
</evidence>
<protein>
    <submittedName>
        <fullName evidence="6">OmpA family protein</fullName>
    </submittedName>
</protein>
<dbReference type="PRINTS" id="PR01021">
    <property type="entry name" value="OMPADOMAIN"/>
</dbReference>
<sequence length="171" mass="18908">MSYQPTFQSRRILLHFFTSLAALSLVGCATRESRHNKLTPAQVALLQSEGFKLTENGWELGLAEKVLFGVDEDFIAADREAPLLRLGRLLADAGINDLNVHGHTDDKGSAEYNQQLSVRRATAVARLLERAGYSQERIHIRGLGKSMPIADNRTALGRAENRRVSIIIEVG</sequence>
<feature type="domain" description="OmpA-like" evidence="5">
    <location>
        <begin position="56"/>
        <end position="171"/>
    </location>
</feature>
<keyword evidence="6" id="KW-0614">Plasmid</keyword>
<dbReference type="GO" id="GO:0009279">
    <property type="term" value="C:cell outer membrane"/>
    <property type="evidence" value="ECO:0007669"/>
    <property type="project" value="UniProtKB-SubCell"/>
</dbReference>
<accession>A0A5P2H9C3</accession>
<dbReference type="Proteomes" id="UP000322822">
    <property type="component" value="Plasmid unnamed1"/>
</dbReference>
<dbReference type="InterPro" id="IPR006664">
    <property type="entry name" value="OMP_bac"/>
</dbReference>
<evidence type="ECO:0000256" key="4">
    <source>
        <dbReference type="SAM" id="SignalP"/>
    </source>
</evidence>
<evidence type="ECO:0000259" key="5">
    <source>
        <dbReference type="PROSITE" id="PS51123"/>
    </source>
</evidence>
<reference evidence="6 7" key="1">
    <citation type="submission" date="2019-09" db="EMBL/GenBank/DDBJ databases">
        <title>FDA dAtabase for Regulatory Grade micrObial Sequences (FDA-ARGOS): Supporting development and validation of Infectious Disease Dx tests.</title>
        <authorList>
            <person name="Sciortino C."/>
            <person name="Tallon L."/>
            <person name="Sadzewicz L."/>
            <person name="Vavikolanu K."/>
            <person name="Mehta A."/>
            <person name="Aluvathingal J."/>
            <person name="Nadendla S."/>
            <person name="Nandy P."/>
            <person name="Geyer C."/>
            <person name="Yan Y."/>
            <person name="Sichtig H."/>
        </authorList>
    </citation>
    <scope>NUCLEOTIDE SEQUENCE [LARGE SCALE GENOMIC DNA]</scope>
    <source>
        <strain evidence="6 7">FDAARGOS_664</strain>
        <plasmid evidence="6 7">unnamed1</plasmid>
    </source>
</reference>
<evidence type="ECO:0000256" key="3">
    <source>
        <dbReference type="PROSITE-ProRule" id="PRU00473"/>
    </source>
</evidence>
<dbReference type="InterPro" id="IPR050330">
    <property type="entry name" value="Bact_OuterMem_StrucFunc"/>
</dbReference>
<feature type="signal peptide" evidence="4">
    <location>
        <begin position="1"/>
        <end position="21"/>
    </location>
</feature>
<dbReference type="SUPFAM" id="SSF103088">
    <property type="entry name" value="OmpA-like"/>
    <property type="match status" value="1"/>
</dbReference>
<dbReference type="PROSITE" id="PS51123">
    <property type="entry name" value="OMPA_2"/>
    <property type="match status" value="1"/>
</dbReference>
<comment type="subcellular location">
    <subcellularLocation>
        <location evidence="1">Cell outer membrane</location>
    </subcellularLocation>
</comment>
<dbReference type="PRINTS" id="PR01023">
    <property type="entry name" value="NAFLGMOTY"/>
</dbReference>
<gene>
    <name evidence="6" type="ORF">FOB72_17275</name>
</gene>
<name>A0A5P2H9C3_9BURK</name>
<dbReference type="RefSeq" id="WP_150373984.1">
    <property type="nucleotide sequence ID" value="NZ_CP044066.1"/>
</dbReference>
<dbReference type="PANTHER" id="PTHR30329">
    <property type="entry name" value="STATOR ELEMENT OF FLAGELLAR MOTOR COMPLEX"/>
    <property type="match status" value="1"/>
</dbReference>
<dbReference type="InterPro" id="IPR036737">
    <property type="entry name" value="OmpA-like_sf"/>
</dbReference>
<dbReference type="OrthoDB" id="9782229at2"/>